<evidence type="ECO:0000313" key="1">
    <source>
        <dbReference type="EMBL" id="KKW08259.1"/>
    </source>
</evidence>
<name>A0A0G1YPG7_9BACT</name>
<dbReference type="AlphaFoldDB" id="A0A0G1YPG7"/>
<protein>
    <submittedName>
        <fullName evidence="1">Uncharacterized protein</fullName>
    </submittedName>
</protein>
<comment type="caution">
    <text evidence="1">The sequence shown here is derived from an EMBL/GenBank/DDBJ whole genome shotgun (WGS) entry which is preliminary data.</text>
</comment>
<dbReference type="EMBL" id="LCPZ01000013">
    <property type="protein sequence ID" value="KKW08259.1"/>
    <property type="molecule type" value="Genomic_DNA"/>
</dbReference>
<accession>A0A0G1YPG7</accession>
<dbReference type="Proteomes" id="UP000033965">
    <property type="component" value="Unassembled WGS sequence"/>
</dbReference>
<proteinExistence type="predicted"/>
<gene>
    <name evidence="1" type="ORF">UY44_C0013G0012</name>
</gene>
<reference evidence="1 2" key="1">
    <citation type="journal article" date="2015" name="Nature">
        <title>rRNA introns, odd ribosomes, and small enigmatic genomes across a large radiation of phyla.</title>
        <authorList>
            <person name="Brown C.T."/>
            <person name="Hug L.A."/>
            <person name="Thomas B.C."/>
            <person name="Sharon I."/>
            <person name="Castelle C.J."/>
            <person name="Singh A."/>
            <person name="Wilkins M.J."/>
            <person name="Williams K.H."/>
            <person name="Banfield J.F."/>
        </authorList>
    </citation>
    <scope>NUCLEOTIDE SEQUENCE [LARGE SCALE GENOMIC DNA]</scope>
</reference>
<organism evidence="1 2">
    <name type="scientific">Candidatus Kaiserbacteria bacterium GW2011_GWA2_49_19</name>
    <dbReference type="NCBI Taxonomy" id="1618669"/>
    <lineage>
        <taxon>Bacteria</taxon>
        <taxon>Candidatus Kaiseribacteriota</taxon>
    </lineage>
</organism>
<sequence length="90" mass="10204">MVLRQFGKILVRVDDLSPEERTLLEESNRSKKQKKALEVLGNRQEAKEGALPPHAKHSQGLYGRVIITDFFCLSTTGDVDNLSGQFPRFF</sequence>
<evidence type="ECO:0000313" key="2">
    <source>
        <dbReference type="Proteomes" id="UP000033965"/>
    </source>
</evidence>